<gene>
    <name evidence="1" type="ORF">SteCoe_29377</name>
</gene>
<organism evidence="1 2">
    <name type="scientific">Stentor coeruleus</name>
    <dbReference type="NCBI Taxonomy" id="5963"/>
    <lineage>
        <taxon>Eukaryota</taxon>
        <taxon>Sar</taxon>
        <taxon>Alveolata</taxon>
        <taxon>Ciliophora</taxon>
        <taxon>Postciliodesmatophora</taxon>
        <taxon>Heterotrichea</taxon>
        <taxon>Heterotrichida</taxon>
        <taxon>Stentoridae</taxon>
        <taxon>Stentor</taxon>
    </lineage>
</organism>
<accession>A0A1R2B641</accession>
<comment type="caution">
    <text evidence="1">The sequence shown here is derived from an EMBL/GenBank/DDBJ whole genome shotgun (WGS) entry which is preliminary data.</text>
</comment>
<dbReference type="EMBL" id="MPUH01000918">
    <property type="protein sequence ID" value="OMJ72238.1"/>
    <property type="molecule type" value="Genomic_DNA"/>
</dbReference>
<evidence type="ECO:0000313" key="1">
    <source>
        <dbReference type="EMBL" id="OMJ72238.1"/>
    </source>
</evidence>
<reference evidence="1 2" key="1">
    <citation type="submission" date="2016-11" db="EMBL/GenBank/DDBJ databases">
        <title>The macronuclear genome of Stentor coeruleus: a giant cell with tiny introns.</title>
        <authorList>
            <person name="Slabodnick M."/>
            <person name="Ruby J.G."/>
            <person name="Reiff S.B."/>
            <person name="Swart E.C."/>
            <person name="Gosai S."/>
            <person name="Prabakaran S."/>
            <person name="Witkowska E."/>
            <person name="Larue G.E."/>
            <person name="Fisher S."/>
            <person name="Freeman R.M."/>
            <person name="Gunawardena J."/>
            <person name="Chu W."/>
            <person name="Stover N.A."/>
            <person name="Gregory B.D."/>
            <person name="Nowacki M."/>
            <person name="Derisi J."/>
            <person name="Roy S.W."/>
            <person name="Marshall W.F."/>
            <person name="Sood P."/>
        </authorList>
    </citation>
    <scope>NUCLEOTIDE SEQUENCE [LARGE SCALE GENOMIC DNA]</scope>
    <source>
        <strain evidence="1">WM001</strain>
    </source>
</reference>
<evidence type="ECO:0000313" key="2">
    <source>
        <dbReference type="Proteomes" id="UP000187209"/>
    </source>
</evidence>
<dbReference type="Proteomes" id="UP000187209">
    <property type="component" value="Unassembled WGS sequence"/>
</dbReference>
<dbReference type="AlphaFoldDB" id="A0A1R2B641"/>
<keyword evidence="2" id="KW-1185">Reference proteome</keyword>
<proteinExistence type="predicted"/>
<protein>
    <submittedName>
        <fullName evidence="1">Uncharacterized protein</fullName>
    </submittedName>
</protein>
<name>A0A1R2B641_9CILI</name>
<sequence length="180" mass="21445">MSENKLKAISIRDFIFEQPYNRKGHDLYWKFPPGNTKINFQMPRKVQKLKTTFKTKEKYYLSHGQSFLKEDSKLFRSEKVMIRVPPLFFQGINNYSAYQKPESLIYDFTTNLERGCPLNSVRNYKRERPKTSTPISRRIITEEYLAGNNNIQLRKEEKKTNGKLDVFIKSPLIDIRDCEY</sequence>